<reference evidence="2" key="2">
    <citation type="journal article" date="2015" name="Fish Shellfish Immunol.">
        <title>Early steps in the European eel (Anguilla anguilla)-Vibrio vulnificus interaction in the gills: Role of the RtxA13 toxin.</title>
        <authorList>
            <person name="Callol A."/>
            <person name="Pajuelo D."/>
            <person name="Ebbesson L."/>
            <person name="Teles M."/>
            <person name="MacKenzie S."/>
            <person name="Amaro C."/>
        </authorList>
    </citation>
    <scope>NUCLEOTIDE SEQUENCE</scope>
</reference>
<evidence type="ECO:0000313" key="2">
    <source>
        <dbReference type="EMBL" id="JAH94277.1"/>
    </source>
</evidence>
<dbReference type="AlphaFoldDB" id="A0A0E9WV69"/>
<accession>A0A0E9WV69</accession>
<reference evidence="2" key="1">
    <citation type="submission" date="2014-11" db="EMBL/GenBank/DDBJ databases">
        <authorList>
            <person name="Amaro Gonzalez C."/>
        </authorList>
    </citation>
    <scope>NUCLEOTIDE SEQUENCE</scope>
</reference>
<dbReference type="EMBL" id="GBXM01014300">
    <property type="protein sequence ID" value="JAH94277.1"/>
    <property type="molecule type" value="Transcribed_RNA"/>
</dbReference>
<sequence>MYITFSHYIMYLLASLSSACKCRLSILPVVYSLVQEHGNIYSPSDHVHNHATFNLAHLTCRFTFSIFHVSFSSLFIFL</sequence>
<evidence type="ECO:0000256" key="1">
    <source>
        <dbReference type="SAM" id="SignalP"/>
    </source>
</evidence>
<protein>
    <recommendedName>
        <fullName evidence="3">Secreted protein</fullName>
    </recommendedName>
</protein>
<name>A0A0E9WV69_ANGAN</name>
<feature type="chain" id="PRO_5002434583" description="Secreted protein" evidence="1">
    <location>
        <begin position="20"/>
        <end position="78"/>
    </location>
</feature>
<evidence type="ECO:0008006" key="3">
    <source>
        <dbReference type="Google" id="ProtNLM"/>
    </source>
</evidence>
<keyword evidence="1" id="KW-0732">Signal</keyword>
<feature type="signal peptide" evidence="1">
    <location>
        <begin position="1"/>
        <end position="19"/>
    </location>
</feature>
<proteinExistence type="predicted"/>
<organism evidence="2">
    <name type="scientific">Anguilla anguilla</name>
    <name type="common">European freshwater eel</name>
    <name type="synonym">Muraena anguilla</name>
    <dbReference type="NCBI Taxonomy" id="7936"/>
    <lineage>
        <taxon>Eukaryota</taxon>
        <taxon>Metazoa</taxon>
        <taxon>Chordata</taxon>
        <taxon>Craniata</taxon>
        <taxon>Vertebrata</taxon>
        <taxon>Euteleostomi</taxon>
        <taxon>Actinopterygii</taxon>
        <taxon>Neopterygii</taxon>
        <taxon>Teleostei</taxon>
        <taxon>Anguilliformes</taxon>
        <taxon>Anguillidae</taxon>
        <taxon>Anguilla</taxon>
    </lineage>
</organism>